<comment type="caution">
    <text evidence="4">The sequence shown here is derived from an EMBL/GenBank/DDBJ whole genome shotgun (WGS) entry which is preliminary data.</text>
</comment>
<dbReference type="InterPro" id="IPR008978">
    <property type="entry name" value="HSP20-like_chaperone"/>
</dbReference>
<comment type="similarity">
    <text evidence="1 2">Belongs to the small heat shock protein (HSP20) family.</text>
</comment>
<dbReference type="Gene3D" id="2.60.40.790">
    <property type="match status" value="1"/>
</dbReference>
<dbReference type="PROSITE" id="PS01031">
    <property type="entry name" value="SHSP"/>
    <property type="match status" value="1"/>
</dbReference>
<sequence length="102" mass="11499">MVKSAKSEYPEVIPAICVDHDRENYHIEIELPGVQKEKIDLEMGEESFCVRAPKEDLVYAACYTLAHHIDTEHVDARFDNGLLTIKAPLKNPITVGVKIPIK</sequence>
<dbReference type="CDD" id="cd06464">
    <property type="entry name" value="ACD_sHsps-like"/>
    <property type="match status" value="1"/>
</dbReference>
<reference evidence="4 5" key="1">
    <citation type="journal article" date="2013" name="Nature">
        <title>Anaerobic oxidation of methane coupled to nitrate reduction in a novel archaeal lineage.</title>
        <authorList>
            <person name="Haroon M.F."/>
            <person name="Hu S."/>
            <person name="Shi Y."/>
            <person name="Imelfort M."/>
            <person name="Keller J."/>
            <person name="Hugenholtz P."/>
            <person name="Yuan Z."/>
            <person name="Tyson G.W."/>
        </authorList>
    </citation>
    <scope>NUCLEOTIDE SEQUENCE [LARGE SCALE GENOMIC DNA]</scope>
    <source>
        <strain evidence="4 5">ANME-2d</strain>
    </source>
</reference>
<dbReference type="OrthoDB" id="106788at2157"/>
<protein>
    <submittedName>
        <fullName evidence="4">Molecular chaperone (Small heat shock protein)</fullName>
    </submittedName>
</protein>
<gene>
    <name evidence="4" type="ORF">ANME2D_00285</name>
</gene>
<dbReference type="Pfam" id="PF00011">
    <property type="entry name" value="HSP20"/>
    <property type="match status" value="1"/>
</dbReference>
<dbReference type="Proteomes" id="UP000027153">
    <property type="component" value="Unassembled WGS sequence"/>
</dbReference>
<dbReference type="InterPro" id="IPR002068">
    <property type="entry name" value="A-crystallin/Hsp20_dom"/>
</dbReference>
<dbReference type="SUPFAM" id="SSF49764">
    <property type="entry name" value="HSP20-like chaperones"/>
    <property type="match status" value="1"/>
</dbReference>
<evidence type="ECO:0000256" key="1">
    <source>
        <dbReference type="PROSITE-ProRule" id="PRU00285"/>
    </source>
</evidence>
<feature type="domain" description="SHSP" evidence="3">
    <location>
        <begin position="7"/>
        <end position="102"/>
    </location>
</feature>
<evidence type="ECO:0000313" key="4">
    <source>
        <dbReference type="EMBL" id="KCZ73225.1"/>
    </source>
</evidence>
<keyword evidence="5" id="KW-1185">Reference proteome</keyword>
<keyword evidence="4" id="KW-0346">Stress response</keyword>
<evidence type="ECO:0000259" key="3">
    <source>
        <dbReference type="PROSITE" id="PS01031"/>
    </source>
</evidence>
<proteinExistence type="inferred from homology"/>
<name>A0A062VD96_9EURY</name>
<accession>A0A062VD96</accession>
<dbReference type="AlphaFoldDB" id="A0A062VD96"/>
<evidence type="ECO:0000256" key="2">
    <source>
        <dbReference type="RuleBase" id="RU003616"/>
    </source>
</evidence>
<dbReference type="EMBL" id="JMIY01000001">
    <property type="protein sequence ID" value="KCZ73225.1"/>
    <property type="molecule type" value="Genomic_DNA"/>
</dbReference>
<dbReference type="RefSeq" id="WP_048088479.1">
    <property type="nucleotide sequence ID" value="NZ_JMIY01000001.1"/>
</dbReference>
<organism evidence="4 5">
    <name type="scientific">Candidatus Methanoperedens nitratireducens</name>
    <dbReference type="NCBI Taxonomy" id="1392998"/>
    <lineage>
        <taxon>Archaea</taxon>
        <taxon>Methanobacteriati</taxon>
        <taxon>Methanobacteriota</taxon>
        <taxon>Stenosarchaea group</taxon>
        <taxon>Methanomicrobia</taxon>
        <taxon>Methanosarcinales</taxon>
        <taxon>ANME-2 cluster</taxon>
        <taxon>Candidatus Methanoperedentaceae</taxon>
        <taxon>Candidatus Methanoperedens</taxon>
    </lineage>
</organism>
<evidence type="ECO:0000313" key="5">
    <source>
        <dbReference type="Proteomes" id="UP000027153"/>
    </source>
</evidence>